<reference evidence="6" key="1">
    <citation type="submission" date="2017-11" db="EMBL/GenBank/DDBJ databases">
        <title>Complete Genome Sequence of Kyrpidia sp. Strain EA-1, a thermophilic, hydrogen-oxidizing Bacterium, isolated from the Azores.</title>
        <authorList>
            <person name="Reiner J.E."/>
            <person name="Lapp C.J."/>
            <person name="Bunk B."/>
            <person name="Gescher J."/>
        </authorList>
    </citation>
    <scope>NUCLEOTIDE SEQUENCE [LARGE SCALE GENOMIC DNA]</scope>
    <source>
        <strain evidence="6">EA-1</strain>
    </source>
</reference>
<gene>
    <name evidence="5" type="ORF">CVV65_05190</name>
</gene>
<keyword evidence="6" id="KW-1185">Reference proteome</keyword>
<keyword evidence="3" id="KW-0472">Membrane</keyword>
<proteinExistence type="inferred from homology"/>
<evidence type="ECO:0000313" key="6">
    <source>
        <dbReference type="Proteomes" id="UP000231932"/>
    </source>
</evidence>
<accession>A0A2K8N7J6</accession>
<dbReference type="InterPro" id="IPR020726">
    <property type="entry name" value="Bcl2_BH2_motif_CS"/>
</dbReference>
<organism evidence="5 6">
    <name type="scientific">Kyrpidia spormannii</name>
    <dbReference type="NCBI Taxonomy" id="2055160"/>
    <lineage>
        <taxon>Bacteria</taxon>
        <taxon>Bacillati</taxon>
        <taxon>Bacillota</taxon>
        <taxon>Bacilli</taxon>
        <taxon>Bacillales</taxon>
        <taxon>Alicyclobacillaceae</taxon>
        <taxon>Kyrpidia</taxon>
    </lineage>
</organism>
<evidence type="ECO:0000256" key="3">
    <source>
        <dbReference type="SAM" id="Phobius"/>
    </source>
</evidence>
<dbReference type="Proteomes" id="UP000231932">
    <property type="component" value="Chromosome"/>
</dbReference>
<dbReference type="AlphaFoldDB" id="A0A2K8N7J6"/>
<feature type="transmembrane region" description="Helical" evidence="3">
    <location>
        <begin position="50"/>
        <end position="74"/>
    </location>
</feature>
<protein>
    <submittedName>
        <fullName evidence="5">DedA family protein</fullName>
    </submittedName>
</protein>
<feature type="transmembrane region" description="Helical" evidence="3">
    <location>
        <begin position="140"/>
        <end position="160"/>
    </location>
</feature>
<dbReference type="KEGG" id="kyr:CVV65_05190"/>
<feature type="transmembrane region" description="Helical" evidence="3">
    <location>
        <begin position="7"/>
        <end position="30"/>
    </location>
</feature>
<dbReference type="EMBL" id="CP024955">
    <property type="protein sequence ID" value="ATY84422.1"/>
    <property type="molecule type" value="Genomic_DNA"/>
</dbReference>
<dbReference type="PANTHER" id="PTHR42709">
    <property type="entry name" value="ALKALINE PHOSPHATASE LIKE PROTEIN"/>
    <property type="match status" value="1"/>
</dbReference>
<dbReference type="InterPro" id="IPR032816">
    <property type="entry name" value="VTT_dom"/>
</dbReference>
<evidence type="ECO:0000256" key="2">
    <source>
        <dbReference type="ARBA" id="ARBA00010792"/>
    </source>
</evidence>
<sequence length="202" mass="22731">MVHSTDLLQFIAAHGYAALALILATGLIGLPVPDEVLLTFAGFLTWQGIVHLPGTAASAFLGSCSGITLSYVMGRGIFRRIADRVLRRAMESGKLAQATRWMDQYGGWALFFAYFFPGIRHVAAYVAGVGRMAFRRFAKWAYAGAALWVLTFLFLGRWLGPRWHVVERWMHHWTLWAAVVLVAVTAIGLWWLRRVRPVRNRS</sequence>
<dbReference type="PANTHER" id="PTHR42709:SF9">
    <property type="entry name" value="ALKALINE PHOSPHATASE LIKE PROTEIN"/>
    <property type="match status" value="1"/>
</dbReference>
<name>A0A2K8N7J6_9BACL</name>
<dbReference type="GO" id="GO:0005886">
    <property type="term" value="C:plasma membrane"/>
    <property type="evidence" value="ECO:0007669"/>
    <property type="project" value="TreeGrafter"/>
</dbReference>
<feature type="domain" description="VTT" evidence="4">
    <location>
        <begin position="32"/>
        <end position="157"/>
    </location>
</feature>
<keyword evidence="3" id="KW-0812">Transmembrane</keyword>
<dbReference type="Pfam" id="PF09335">
    <property type="entry name" value="VTT_dom"/>
    <property type="match status" value="1"/>
</dbReference>
<feature type="transmembrane region" description="Helical" evidence="3">
    <location>
        <begin position="172"/>
        <end position="192"/>
    </location>
</feature>
<comment type="similarity">
    <text evidence="1">Belongs to the Bcl-2 family.</text>
</comment>
<dbReference type="PROSITE" id="PS01258">
    <property type="entry name" value="BH2"/>
    <property type="match status" value="1"/>
</dbReference>
<keyword evidence="3" id="KW-1133">Transmembrane helix</keyword>
<comment type="similarity">
    <text evidence="2">Belongs to the DedA family.</text>
</comment>
<evidence type="ECO:0000313" key="5">
    <source>
        <dbReference type="EMBL" id="ATY84422.1"/>
    </source>
</evidence>
<evidence type="ECO:0000256" key="1">
    <source>
        <dbReference type="ARBA" id="ARBA00009458"/>
    </source>
</evidence>
<dbReference type="InterPro" id="IPR051311">
    <property type="entry name" value="DedA_domain"/>
</dbReference>
<evidence type="ECO:0000259" key="4">
    <source>
        <dbReference type="Pfam" id="PF09335"/>
    </source>
</evidence>